<feature type="domain" description="GH18" evidence="5">
    <location>
        <begin position="22"/>
        <end position="296"/>
    </location>
</feature>
<dbReference type="InterPro" id="IPR001229">
    <property type="entry name" value="Jacalin-like_lectin_dom"/>
</dbReference>
<dbReference type="Pfam" id="PF01419">
    <property type="entry name" value="Jacalin"/>
    <property type="match status" value="1"/>
</dbReference>
<dbReference type="InterPro" id="IPR036404">
    <property type="entry name" value="Jacalin-like_lectin_dom_sf"/>
</dbReference>
<dbReference type="Gene3D" id="3.20.20.80">
    <property type="entry name" value="Glycosidases"/>
    <property type="match status" value="1"/>
</dbReference>
<dbReference type="PANTHER" id="PTHR46506">
    <property type="entry name" value="OS05G0143600 PROTEIN"/>
    <property type="match status" value="1"/>
</dbReference>
<keyword evidence="2 3" id="KW-0326">Glycosidase</keyword>
<evidence type="ECO:0000313" key="6">
    <source>
        <dbReference type="EMBL" id="MCW3484197.1"/>
    </source>
</evidence>
<dbReference type="EMBL" id="JAPDNS010000001">
    <property type="protein sequence ID" value="MCW3484197.1"/>
    <property type="molecule type" value="Genomic_DNA"/>
</dbReference>
<dbReference type="GO" id="GO:0016787">
    <property type="term" value="F:hydrolase activity"/>
    <property type="evidence" value="ECO:0007669"/>
    <property type="project" value="UniProtKB-KW"/>
</dbReference>
<keyword evidence="7" id="KW-1185">Reference proteome</keyword>
<dbReference type="RefSeq" id="WP_264729716.1">
    <property type="nucleotide sequence ID" value="NZ_JAPDNR010000001.1"/>
</dbReference>
<dbReference type="InterPro" id="IPR001223">
    <property type="entry name" value="Glyco_hydro18_cat"/>
</dbReference>
<dbReference type="PROSITE" id="PS01095">
    <property type="entry name" value="GH18_1"/>
    <property type="match status" value="1"/>
</dbReference>
<evidence type="ECO:0000259" key="5">
    <source>
        <dbReference type="PROSITE" id="PS51910"/>
    </source>
</evidence>
<gene>
    <name evidence="6" type="ORF">OL497_09855</name>
</gene>
<evidence type="ECO:0000256" key="2">
    <source>
        <dbReference type="ARBA" id="ARBA00023295"/>
    </source>
</evidence>
<sequence length="447" mass="48461">MATPLIPSKSVNAWIYLDEDEPKGTGYTTVNSSYQSLVNNNVYKNTDMVLICFFAVIPDNQGYYTIDIGNATTVHPDGSTTAQYLQYTIQDARAQNADVKLLATLNYNTDNLSQIFSSNPDQWPTATANFATNVKNYLVANQMNGLDIDWEGSFASAITRQQFSMLFTAIRQAFDTNTSSYLYLSFSPAEVGNLDVATMNSCFDIVNLQLYSGFTYVSSFVNIGINPLLMAYGAKFESNYQNATNAYDQAQQGFKYQNQSYVYNNITQWRLNSDNYEFEQGQQILLYQLAYGVPGSSFNDGAIAGKAGNPPITTLAVSGGDVLDSLQATNSWVSNGTENILGLLQHGGNGGNGNTIQLSSGELITEVYGYTGIWFGWEVVAQLSVKTSAGHTYGPFGHLNNVSATTSFSYTAPSGQSIIAFNGNTSQVPLASGGTTMVITALNVSFG</sequence>
<dbReference type="InterPro" id="IPR017853">
    <property type="entry name" value="GH"/>
</dbReference>
<evidence type="ECO:0000313" key="7">
    <source>
        <dbReference type="Proteomes" id="UP001207742"/>
    </source>
</evidence>
<protein>
    <submittedName>
        <fullName evidence="6">Glycosyl hydrolase family 18 protein</fullName>
    </submittedName>
</protein>
<dbReference type="Gene3D" id="2.100.10.30">
    <property type="entry name" value="Jacalin-like lectin domain"/>
    <property type="match status" value="1"/>
</dbReference>
<dbReference type="InterPro" id="IPR001579">
    <property type="entry name" value="Glyco_hydro_18_chit_AS"/>
</dbReference>
<organism evidence="6 7">
    <name type="scientific">Chitinophaga nivalis</name>
    <dbReference type="NCBI Taxonomy" id="2991709"/>
    <lineage>
        <taxon>Bacteria</taxon>
        <taxon>Pseudomonadati</taxon>
        <taxon>Bacteroidota</taxon>
        <taxon>Chitinophagia</taxon>
        <taxon>Chitinophagales</taxon>
        <taxon>Chitinophagaceae</taxon>
        <taxon>Chitinophaga</taxon>
    </lineage>
</organism>
<evidence type="ECO:0000256" key="3">
    <source>
        <dbReference type="RuleBase" id="RU000489"/>
    </source>
</evidence>
<dbReference type="Proteomes" id="UP001207742">
    <property type="component" value="Unassembled WGS sequence"/>
</dbReference>
<evidence type="ECO:0000256" key="1">
    <source>
        <dbReference type="ARBA" id="ARBA00022801"/>
    </source>
</evidence>
<dbReference type="SUPFAM" id="SSF51445">
    <property type="entry name" value="(Trans)glycosidases"/>
    <property type="match status" value="1"/>
</dbReference>
<dbReference type="PROSITE" id="PS51910">
    <property type="entry name" value="GH18_2"/>
    <property type="match status" value="1"/>
</dbReference>
<accession>A0ABT3IJQ8</accession>
<name>A0ABT3IJQ8_9BACT</name>
<comment type="similarity">
    <text evidence="4">Belongs to the glycosyl hydrolase 18 family.</text>
</comment>
<dbReference type="SUPFAM" id="SSF51101">
    <property type="entry name" value="Mannose-binding lectins"/>
    <property type="match status" value="1"/>
</dbReference>
<comment type="caution">
    <text evidence="6">The sequence shown here is derived from an EMBL/GenBank/DDBJ whole genome shotgun (WGS) entry which is preliminary data.</text>
</comment>
<evidence type="ECO:0000256" key="4">
    <source>
        <dbReference type="RuleBase" id="RU004453"/>
    </source>
</evidence>
<dbReference type="Pfam" id="PF00704">
    <property type="entry name" value="Glyco_hydro_18"/>
    <property type="match status" value="1"/>
</dbReference>
<reference evidence="6 7" key="1">
    <citation type="submission" date="2022-10" db="EMBL/GenBank/DDBJ databases">
        <title>Chitinophaga nivalis PC15 sp. nov., isolated from Pyeongchang county, South Korea.</title>
        <authorList>
            <person name="Trinh H.N."/>
        </authorList>
    </citation>
    <scope>NUCLEOTIDE SEQUENCE [LARGE SCALE GENOMIC DNA]</scope>
    <source>
        <strain evidence="6 7">PC14</strain>
    </source>
</reference>
<dbReference type="SMART" id="SM00915">
    <property type="entry name" value="Jacalin"/>
    <property type="match status" value="1"/>
</dbReference>
<keyword evidence="1 3" id="KW-0378">Hydrolase</keyword>
<proteinExistence type="inferred from homology"/>